<dbReference type="GO" id="GO:0000149">
    <property type="term" value="F:SNARE binding"/>
    <property type="evidence" value="ECO:0007669"/>
    <property type="project" value="TreeGrafter"/>
</dbReference>
<dbReference type="GO" id="GO:0005905">
    <property type="term" value="C:clathrin-coated pit"/>
    <property type="evidence" value="ECO:0007669"/>
    <property type="project" value="TreeGrafter"/>
</dbReference>
<organism evidence="6 7">
    <name type="scientific">Rubroshorea leprosula</name>
    <dbReference type="NCBI Taxonomy" id="152421"/>
    <lineage>
        <taxon>Eukaryota</taxon>
        <taxon>Viridiplantae</taxon>
        <taxon>Streptophyta</taxon>
        <taxon>Embryophyta</taxon>
        <taxon>Tracheophyta</taxon>
        <taxon>Spermatophyta</taxon>
        <taxon>Magnoliopsida</taxon>
        <taxon>eudicotyledons</taxon>
        <taxon>Gunneridae</taxon>
        <taxon>Pentapetalae</taxon>
        <taxon>rosids</taxon>
        <taxon>malvids</taxon>
        <taxon>Malvales</taxon>
        <taxon>Dipterocarpaceae</taxon>
        <taxon>Rubroshorea</taxon>
    </lineage>
</organism>
<keyword evidence="3" id="KW-0333">Golgi apparatus</keyword>
<keyword evidence="7" id="KW-1185">Reference proteome</keyword>
<dbReference type="SUPFAM" id="SSF48464">
    <property type="entry name" value="ENTH/VHS domain"/>
    <property type="match status" value="1"/>
</dbReference>
<comment type="caution">
    <text evidence="6">The sequence shown here is derived from an EMBL/GenBank/DDBJ whole genome shotgun (WGS) entry which is preliminary data.</text>
</comment>
<dbReference type="Gene3D" id="1.25.40.90">
    <property type="match status" value="1"/>
</dbReference>
<reference evidence="6 7" key="1">
    <citation type="journal article" date="2021" name="Commun. Biol.">
        <title>The genome of Shorea leprosula (Dipterocarpaceae) highlights the ecological relevance of drought in aseasonal tropical rainforests.</title>
        <authorList>
            <person name="Ng K.K.S."/>
            <person name="Kobayashi M.J."/>
            <person name="Fawcett J.A."/>
            <person name="Hatakeyama M."/>
            <person name="Paape T."/>
            <person name="Ng C.H."/>
            <person name="Ang C.C."/>
            <person name="Tnah L.H."/>
            <person name="Lee C.T."/>
            <person name="Nishiyama T."/>
            <person name="Sese J."/>
            <person name="O'Brien M.J."/>
            <person name="Copetti D."/>
            <person name="Mohd Noor M.I."/>
            <person name="Ong R.C."/>
            <person name="Putra M."/>
            <person name="Sireger I.Z."/>
            <person name="Indrioko S."/>
            <person name="Kosugi Y."/>
            <person name="Izuno A."/>
            <person name="Isagi Y."/>
            <person name="Lee S.L."/>
            <person name="Shimizu K.K."/>
        </authorList>
    </citation>
    <scope>NUCLEOTIDE SEQUENCE [LARGE SCALE GENOMIC DNA]</scope>
    <source>
        <strain evidence="6">214</strain>
    </source>
</reference>
<dbReference type="AlphaFoldDB" id="A0AAV5JCQ7"/>
<evidence type="ECO:0000313" key="6">
    <source>
        <dbReference type="EMBL" id="GKV09157.1"/>
    </source>
</evidence>
<evidence type="ECO:0000313" key="7">
    <source>
        <dbReference type="Proteomes" id="UP001054252"/>
    </source>
</evidence>
<dbReference type="EMBL" id="BPVZ01000030">
    <property type="protein sequence ID" value="GKV09157.1"/>
    <property type="molecule type" value="Genomic_DNA"/>
</dbReference>
<feature type="domain" description="ENTH" evidence="5">
    <location>
        <begin position="30"/>
        <end position="108"/>
    </location>
</feature>
<evidence type="ECO:0000256" key="4">
    <source>
        <dbReference type="ARBA" id="ARBA00023329"/>
    </source>
</evidence>
<name>A0AAV5JCQ7_9ROSI</name>
<dbReference type="PANTHER" id="PTHR22951">
    <property type="entry name" value="CLATHRIN ASSEMBLY PROTEIN"/>
    <property type="match status" value="1"/>
</dbReference>
<dbReference type="GO" id="GO:0006900">
    <property type="term" value="P:vesicle budding from membrane"/>
    <property type="evidence" value="ECO:0007669"/>
    <property type="project" value="TreeGrafter"/>
</dbReference>
<keyword evidence="4" id="KW-0968">Cytoplasmic vesicle</keyword>
<evidence type="ECO:0000256" key="2">
    <source>
        <dbReference type="ARBA" id="ARBA00004555"/>
    </source>
</evidence>
<dbReference type="PROSITE" id="PS50942">
    <property type="entry name" value="ENTH"/>
    <property type="match status" value="1"/>
</dbReference>
<dbReference type="GO" id="GO:0048268">
    <property type="term" value="P:clathrin coat assembly"/>
    <property type="evidence" value="ECO:0007669"/>
    <property type="project" value="InterPro"/>
</dbReference>
<dbReference type="GO" id="GO:0030136">
    <property type="term" value="C:clathrin-coated vesicle"/>
    <property type="evidence" value="ECO:0007669"/>
    <property type="project" value="UniProtKB-SubCell"/>
</dbReference>
<dbReference type="GO" id="GO:0005545">
    <property type="term" value="F:1-phosphatidylinositol binding"/>
    <property type="evidence" value="ECO:0007669"/>
    <property type="project" value="TreeGrafter"/>
</dbReference>
<dbReference type="InterPro" id="IPR013809">
    <property type="entry name" value="ENTH"/>
</dbReference>
<dbReference type="InterPro" id="IPR008942">
    <property type="entry name" value="ENTH_VHS"/>
</dbReference>
<dbReference type="InterPro" id="IPR045192">
    <property type="entry name" value="AP180-like"/>
</dbReference>
<proteinExistence type="predicted"/>
<comment type="subcellular location">
    <subcellularLocation>
        <location evidence="1">Cytoplasmic vesicle</location>
        <location evidence="1">Clathrin-coated vesicle</location>
    </subcellularLocation>
    <subcellularLocation>
        <location evidence="2">Golgi apparatus</location>
    </subcellularLocation>
</comment>
<dbReference type="GO" id="GO:0032050">
    <property type="term" value="F:clathrin heavy chain binding"/>
    <property type="evidence" value="ECO:0007669"/>
    <property type="project" value="TreeGrafter"/>
</dbReference>
<sequence length="108" mass="12117">MVADIQSKLRLTLGSVKDHASISKAMIYNHDGQGFSDIETAALRATGHDNGPVQDKHMREILFLVSNSPGSTPFLAERIPRHLCKIRHRVVALRTLLLIHRLLSWGNR</sequence>
<dbReference type="Proteomes" id="UP001054252">
    <property type="component" value="Unassembled WGS sequence"/>
</dbReference>
<evidence type="ECO:0000256" key="3">
    <source>
        <dbReference type="ARBA" id="ARBA00023034"/>
    </source>
</evidence>
<gene>
    <name evidence="6" type="ORF">SLEP1_g20701</name>
</gene>
<dbReference type="PANTHER" id="PTHR22951:SF70">
    <property type="entry name" value="OS11G0244600 PROTEIN"/>
    <property type="match status" value="1"/>
</dbReference>
<protein>
    <recommendedName>
        <fullName evidence="5">ENTH domain-containing protein</fullName>
    </recommendedName>
</protein>
<dbReference type="GO" id="GO:0005794">
    <property type="term" value="C:Golgi apparatus"/>
    <property type="evidence" value="ECO:0007669"/>
    <property type="project" value="UniProtKB-SubCell"/>
</dbReference>
<dbReference type="Pfam" id="PF07651">
    <property type="entry name" value="ANTH"/>
    <property type="match status" value="1"/>
</dbReference>
<dbReference type="GO" id="GO:0072583">
    <property type="term" value="P:clathrin-dependent endocytosis"/>
    <property type="evidence" value="ECO:0007669"/>
    <property type="project" value="InterPro"/>
</dbReference>
<dbReference type="InterPro" id="IPR011417">
    <property type="entry name" value="ANTH_dom"/>
</dbReference>
<accession>A0AAV5JCQ7</accession>
<evidence type="ECO:0000259" key="5">
    <source>
        <dbReference type="PROSITE" id="PS50942"/>
    </source>
</evidence>
<dbReference type="GO" id="GO:0005546">
    <property type="term" value="F:phosphatidylinositol-4,5-bisphosphate binding"/>
    <property type="evidence" value="ECO:0007669"/>
    <property type="project" value="TreeGrafter"/>
</dbReference>
<evidence type="ECO:0000256" key="1">
    <source>
        <dbReference type="ARBA" id="ARBA00004132"/>
    </source>
</evidence>